<organism evidence="3 4">
    <name type="scientific">Amycolatopsis vancoresmycina DSM 44592</name>
    <dbReference type="NCBI Taxonomy" id="1292037"/>
    <lineage>
        <taxon>Bacteria</taxon>
        <taxon>Bacillati</taxon>
        <taxon>Actinomycetota</taxon>
        <taxon>Actinomycetes</taxon>
        <taxon>Pseudonocardiales</taxon>
        <taxon>Pseudonocardiaceae</taxon>
        <taxon>Amycolatopsis</taxon>
    </lineage>
</organism>
<accession>R1I1X2</accession>
<dbReference type="AlphaFoldDB" id="R1I1X2"/>
<evidence type="ECO:0000259" key="2">
    <source>
        <dbReference type="Pfam" id="PF20611"/>
    </source>
</evidence>
<gene>
    <name evidence="3" type="ORF">H480_20957</name>
</gene>
<evidence type="ECO:0000256" key="1">
    <source>
        <dbReference type="SAM" id="SignalP"/>
    </source>
</evidence>
<dbReference type="InterPro" id="IPR046542">
    <property type="entry name" value="DUF6801"/>
</dbReference>
<evidence type="ECO:0000313" key="4">
    <source>
        <dbReference type="Proteomes" id="UP000014139"/>
    </source>
</evidence>
<sequence length="195" mass="19674">MRIGTAVAAALLVTGVTTGTASAAPVNPQTGTLTYTCTYPGLAPQASTFTGSFTAEDTVPPGGTFTLTGVFLSHVMSPALRSLFTAAGYDAVQGSFGATITATNATPATAIISGGFPEQPVPTTGGLTFPESAGDLTFTAGAAGSIGFALGVQVSETLQFHQKRSGTWVAWSSNCTLKATSPAQNRAFQPDIAIF</sequence>
<feature type="chain" id="PRO_5004352473" description="DUF6801 domain-containing protein" evidence="1">
    <location>
        <begin position="24"/>
        <end position="195"/>
    </location>
</feature>
<feature type="domain" description="DUF6801" evidence="2">
    <location>
        <begin position="34"/>
        <end position="186"/>
    </location>
</feature>
<feature type="signal peptide" evidence="1">
    <location>
        <begin position="1"/>
        <end position="23"/>
    </location>
</feature>
<dbReference type="Proteomes" id="UP000014139">
    <property type="component" value="Unassembled WGS sequence"/>
</dbReference>
<dbReference type="PATRIC" id="fig|1292037.4.peg.3971"/>
<dbReference type="OrthoDB" id="3623853at2"/>
<dbReference type="EMBL" id="AOUO01000301">
    <property type="protein sequence ID" value="EOD66511.1"/>
    <property type="molecule type" value="Genomic_DNA"/>
</dbReference>
<comment type="caution">
    <text evidence="3">The sequence shown here is derived from an EMBL/GenBank/DDBJ whole genome shotgun (WGS) entry which is preliminary data.</text>
</comment>
<evidence type="ECO:0000313" key="3">
    <source>
        <dbReference type="EMBL" id="EOD66511.1"/>
    </source>
</evidence>
<keyword evidence="4" id="KW-1185">Reference proteome</keyword>
<reference evidence="3 4" key="1">
    <citation type="submission" date="2013-02" db="EMBL/GenBank/DDBJ databases">
        <title>Draft genome sequence of Amycolatopsis vancoresmycina strain DSM 44592T.</title>
        <authorList>
            <person name="Kumar S."/>
            <person name="Kaur N."/>
            <person name="Kaur C."/>
            <person name="Raghava G.P.S."/>
            <person name="Mayilraj S."/>
        </authorList>
    </citation>
    <scope>NUCLEOTIDE SEQUENCE [LARGE SCALE GENOMIC DNA]</scope>
    <source>
        <strain evidence="3 4">DSM 44592</strain>
    </source>
</reference>
<keyword evidence="1" id="KW-0732">Signal</keyword>
<name>R1I1X2_9PSEU</name>
<protein>
    <recommendedName>
        <fullName evidence="2">DUF6801 domain-containing protein</fullName>
    </recommendedName>
</protein>
<proteinExistence type="predicted"/>
<dbReference type="RefSeq" id="WP_003090585.1">
    <property type="nucleotide sequence ID" value="NZ_AOUO01000301.1"/>
</dbReference>
<dbReference type="Pfam" id="PF20611">
    <property type="entry name" value="DUF6801"/>
    <property type="match status" value="1"/>
</dbReference>